<feature type="transmembrane region" description="Helical" evidence="1">
    <location>
        <begin position="184"/>
        <end position="206"/>
    </location>
</feature>
<sequence length="679" mass="73832">MKSTNYSVKGVFFAAFTATARRQLPGALIAAAVSAIVSVIYALFYCTGYYGYDNDISYGVKMWGSAVLFIAAVYSAISVGVMFNAYFSRRACDYHFAMPFKRSHLYHANFLFGLTAIALLIAVSVAVFSATAGIISAANPEGKVTYIILTAEVLKPLLTLLASLLAGYSACTMCAAVSGKWLQYAVLVFICIFSVPVLLIGIASRINSIWGVMVSLFDFASITPVGVAAMLLKEPADGMCIFMSVVALAECLGMYFAGLLSFKRRKAEIAESGQGGSLIKYLLMALFVASGFLYFGASENLLVTIVTGVITAFVCAALFSAVQVRRKKVFTKKTGVLFGAVTGICLVLTVGIYFSNSSSYVKYVPEADEVESVTITEYDGYDSYNSVSLDYIMQILNGSTAEARRATLTEPQNIQTVVDFHTLAVSDKVIRNTSANGAENVNDLLPAGSENDVPQATTAAVSDPSAADGVTVNEEDYFIGDRIDCSLAYKLKNGRTVYRSYAIKSPDYDLWHQFLAAFKNKEAVMQEDAFAVDINDVLYVETTVYQIVTGEEATSVADQSYVLPAAEWEQIRDVLAEDRTKEEDDVFYYGSATGAVLTVCCINPELPEEQKAQLRAMTPKEKYDYVSLAGSDMLSDPKKFPVYPEVGYSVYITVQDENAMHLLQSPETRDSAILTLDLT</sequence>
<evidence type="ECO:0000313" key="2">
    <source>
        <dbReference type="EMBL" id="HJB74903.1"/>
    </source>
</evidence>
<gene>
    <name evidence="2" type="ORF">IAA37_04420</name>
</gene>
<keyword evidence="1" id="KW-0812">Transmembrane</keyword>
<reference evidence="2" key="1">
    <citation type="journal article" date="2021" name="PeerJ">
        <title>Extensive microbial diversity within the chicken gut microbiome revealed by metagenomics and culture.</title>
        <authorList>
            <person name="Gilroy R."/>
            <person name="Ravi A."/>
            <person name="Getino M."/>
            <person name="Pursley I."/>
            <person name="Horton D.L."/>
            <person name="Alikhan N.F."/>
            <person name="Baker D."/>
            <person name="Gharbi K."/>
            <person name="Hall N."/>
            <person name="Watson M."/>
            <person name="Adriaenssens E.M."/>
            <person name="Foster-Nyarko E."/>
            <person name="Jarju S."/>
            <person name="Secka A."/>
            <person name="Antonio M."/>
            <person name="Oren A."/>
            <person name="Chaudhuri R.R."/>
            <person name="La Ragione R."/>
            <person name="Hildebrand F."/>
            <person name="Pallen M.J."/>
        </authorList>
    </citation>
    <scope>NUCLEOTIDE SEQUENCE</scope>
    <source>
        <strain evidence="2">CHK188-16595</strain>
    </source>
</reference>
<feature type="transmembrane region" description="Helical" evidence="1">
    <location>
        <begin position="157"/>
        <end position="177"/>
    </location>
</feature>
<keyword evidence="1" id="KW-0472">Membrane</keyword>
<name>A0A9D2MIV8_9FIRM</name>
<dbReference type="EMBL" id="DWXN01000010">
    <property type="protein sequence ID" value="HJB74903.1"/>
    <property type="molecule type" value="Genomic_DNA"/>
</dbReference>
<feature type="transmembrane region" description="Helical" evidence="1">
    <location>
        <begin position="108"/>
        <end position="137"/>
    </location>
</feature>
<proteinExistence type="predicted"/>
<keyword evidence="1" id="KW-1133">Transmembrane helix</keyword>
<evidence type="ECO:0000313" key="3">
    <source>
        <dbReference type="Proteomes" id="UP000823877"/>
    </source>
</evidence>
<comment type="caution">
    <text evidence="2">The sequence shown here is derived from an EMBL/GenBank/DDBJ whole genome shotgun (WGS) entry which is preliminary data.</text>
</comment>
<feature type="transmembrane region" description="Helical" evidence="1">
    <location>
        <begin position="27"/>
        <end position="50"/>
    </location>
</feature>
<evidence type="ECO:0000256" key="1">
    <source>
        <dbReference type="SAM" id="Phobius"/>
    </source>
</evidence>
<reference evidence="2" key="2">
    <citation type="submission" date="2021-04" db="EMBL/GenBank/DDBJ databases">
        <authorList>
            <person name="Gilroy R."/>
        </authorList>
    </citation>
    <scope>NUCLEOTIDE SEQUENCE</scope>
    <source>
        <strain evidence="2">CHK188-16595</strain>
    </source>
</reference>
<accession>A0A9D2MIV8</accession>
<feature type="transmembrane region" description="Helical" evidence="1">
    <location>
        <begin position="278"/>
        <end position="295"/>
    </location>
</feature>
<organism evidence="2 3">
    <name type="scientific">Candidatus Eubacterium faecale</name>
    <dbReference type="NCBI Taxonomy" id="2838568"/>
    <lineage>
        <taxon>Bacteria</taxon>
        <taxon>Bacillati</taxon>
        <taxon>Bacillota</taxon>
        <taxon>Clostridia</taxon>
        <taxon>Eubacteriales</taxon>
        <taxon>Eubacteriaceae</taxon>
        <taxon>Eubacterium</taxon>
    </lineage>
</organism>
<protein>
    <submittedName>
        <fullName evidence="2">Uncharacterized protein</fullName>
    </submittedName>
</protein>
<feature type="transmembrane region" description="Helical" evidence="1">
    <location>
        <begin position="301"/>
        <end position="322"/>
    </location>
</feature>
<feature type="transmembrane region" description="Helical" evidence="1">
    <location>
        <begin position="62"/>
        <end position="87"/>
    </location>
</feature>
<dbReference type="AlphaFoldDB" id="A0A9D2MIV8"/>
<feature type="transmembrane region" description="Helical" evidence="1">
    <location>
        <begin position="334"/>
        <end position="354"/>
    </location>
</feature>
<dbReference type="Proteomes" id="UP000823877">
    <property type="component" value="Unassembled WGS sequence"/>
</dbReference>
<feature type="transmembrane region" description="Helical" evidence="1">
    <location>
        <begin position="236"/>
        <end position="257"/>
    </location>
</feature>